<gene>
    <name evidence="2" type="ORF">BDN70DRAFT_887820</name>
</gene>
<dbReference type="SUPFAM" id="SSF81383">
    <property type="entry name" value="F-box domain"/>
    <property type="match status" value="1"/>
</dbReference>
<organism evidence="2 3">
    <name type="scientific">Pholiota conissans</name>
    <dbReference type="NCBI Taxonomy" id="109636"/>
    <lineage>
        <taxon>Eukaryota</taxon>
        <taxon>Fungi</taxon>
        <taxon>Dikarya</taxon>
        <taxon>Basidiomycota</taxon>
        <taxon>Agaricomycotina</taxon>
        <taxon>Agaricomycetes</taxon>
        <taxon>Agaricomycetidae</taxon>
        <taxon>Agaricales</taxon>
        <taxon>Agaricineae</taxon>
        <taxon>Strophariaceae</taxon>
        <taxon>Pholiota</taxon>
    </lineage>
</organism>
<accession>A0A9P6CT27</accession>
<dbReference type="OrthoDB" id="3016965at2759"/>
<reference evidence="2" key="1">
    <citation type="submission" date="2020-11" db="EMBL/GenBank/DDBJ databases">
        <authorList>
            <consortium name="DOE Joint Genome Institute"/>
            <person name="Ahrendt S."/>
            <person name="Riley R."/>
            <person name="Andreopoulos W."/>
            <person name="Labutti K."/>
            <person name="Pangilinan J."/>
            <person name="Ruiz-Duenas F.J."/>
            <person name="Barrasa J.M."/>
            <person name="Sanchez-Garcia M."/>
            <person name="Camarero S."/>
            <person name="Miyauchi S."/>
            <person name="Serrano A."/>
            <person name="Linde D."/>
            <person name="Babiker R."/>
            <person name="Drula E."/>
            <person name="Ayuso-Fernandez I."/>
            <person name="Pacheco R."/>
            <person name="Padilla G."/>
            <person name="Ferreira P."/>
            <person name="Barriuso J."/>
            <person name="Kellner H."/>
            <person name="Castanera R."/>
            <person name="Alfaro M."/>
            <person name="Ramirez L."/>
            <person name="Pisabarro A.G."/>
            <person name="Kuo A."/>
            <person name="Tritt A."/>
            <person name="Lipzen A."/>
            <person name="He G."/>
            <person name="Yan M."/>
            <person name="Ng V."/>
            <person name="Cullen D."/>
            <person name="Martin F."/>
            <person name="Rosso M.-N."/>
            <person name="Henrissat B."/>
            <person name="Hibbett D."/>
            <person name="Martinez A.T."/>
            <person name="Grigoriev I.V."/>
        </authorList>
    </citation>
    <scope>NUCLEOTIDE SEQUENCE</scope>
    <source>
        <strain evidence="2">CIRM-BRFM 674</strain>
    </source>
</reference>
<name>A0A9P6CT27_9AGAR</name>
<evidence type="ECO:0000313" key="2">
    <source>
        <dbReference type="EMBL" id="KAF9471684.1"/>
    </source>
</evidence>
<keyword evidence="3" id="KW-1185">Reference proteome</keyword>
<proteinExistence type="predicted"/>
<feature type="coiled-coil region" evidence="1">
    <location>
        <begin position="28"/>
        <end position="55"/>
    </location>
</feature>
<evidence type="ECO:0000256" key="1">
    <source>
        <dbReference type="SAM" id="Coils"/>
    </source>
</evidence>
<protein>
    <recommendedName>
        <fullName evidence="4">F-box domain-containing protein</fullName>
    </recommendedName>
</protein>
<dbReference type="InterPro" id="IPR036047">
    <property type="entry name" value="F-box-like_dom_sf"/>
</dbReference>
<sequence length="538" mass="61951">MTSESSTAVRDMGVAVKNGHSCKLREESALLDLQIRRMEENLSDLKALRISKNAKLNDAHDSLSRLPVELVSKIFTNLRLLPTDTPDRITMSPLLLGTICRTWRRIAWSSPELWSTLAIDICNTRDGVADIIQPWLDRSCEFPLSINLYSTRKLSRSGHCHVSPSSIYEPYFLPLMDLLEKYVERCRCIRVAAEDRLMKLVKLGERLPTLDTLELNVEEEEDRWSFKTRVKITQSPKLRNVHISGLNLRQVNLKWRTVQHACIDMFDVGMVCELLRCAPDMTSLDIARVYFADGGRNRQWLKGVTRHDRLTSLKFTFRSSFTEESCELLALLVLPALENLAIDDNGDFLDVAPIEGLLQRSSANLKVFKYFMKGHWMQNIRQVVILLKSTMPVLETLGLEYRHYYDEESFPPLSTIEGLHVSDEHFLPSLRNIHVKLICITHPPSPLRFPIYTYTIYTLDLDLPPQGLHITSSRRPSSQLFQPFYIYGLLHPEIQKDLQPIIESGFATTSSAEYLLPITDFLRHALHHYAYQPNERRS</sequence>
<comment type="caution">
    <text evidence="2">The sequence shown here is derived from an EMBL/GenBank/DDBJ whole genome shotgun (WGS) entry which is preliminary data.</text>
</comment>
<dbReference type="EMBL" id="MU155640">
    <property type="protein sequence ID" value="KAF9471684.1"/>
    <property type="molecule type" value="Genomic_DNA"/>
</dbReference>
<dbReference type="Gene3D" id="1.20.1280.50">
    <property type="match status" value="1"/>
</dbReference>
<dbReference type="AlphaFoldDB" id="A0A9P6CT27"/>
<dbReference type="Proteomes" id="UP000807469">
    <property type="component" value="Unassembled WGS sequence"/>
</dbReference>
<evidence type="ECO:0008006" key="4">
    <source>
        <dbReference type="Google" id="ProtNLM"/>
    </source>
</evidence>
<evidence type="ECO:0000313" key="3">
    <source>
        <dbReference type="Proteomes" id="UP000807469"/>
    </source>
</evidence>
<keyword evidence="1" id="KW-0175">Coiled coil</keyword>